<evidence type="ECO:0000313" key="2">
    <source>
        <dbReference type="EnsemblPlants" id="AET7Gv20160300.11"/>
    </source>
</evidence>
<reference evidence="2" key="3">
    <citation type="journal article" date="2017" name="Nature">
        <title>Genome sequence of the progenitor of the wheat D genome Aegilops tauschii.</title>
        <authorList>
            <person name="Luo M.C."/>
            <person name="Gu Y.Q."/>
            <person name="Puiu D."/>
            <person name="Wang H."/>
            <person name="Twardziok S.O."/>
            <person name="Deal K.R."/>
            <person name="Huo N."/>
            <person name="Zhu T."/>
            <person name="Wang L."/>
            <person name="Wang Y."/>
            <person name="McGuire P.E."/>
            <person name="Liu S."/>
            <person name="Long H."/>
            <person name="Ramasamy R.K."/>
            <person name="Rodriguez J.C."/>
            <person name="Van S.L."/>
            <person name="Yuan L."/>
            <person name="Wang Z."/>
            <person name="Xia Z."/>
            <person name="Xiao L."/>
            <person name="Anderson O.D."/>
            <person name="Ouyang S."/>
            <person name="Liang Y."/>
            <person name="Zimin A.V."/>
            <person name="Pertea G."/>
            <person name="Qi P."/>
            <person name="Bennetzen J.L."/>
            <person name="Dai X."/>
            <person name="Dawson M.W."/>
            <person name="Muller H.G."/>
            <person name="Kugler K."/>
            <person name="Rivarola-Duarte L."/>
            <person name="Spannagl M."/>
            <person name="Mayer K.F.X."/>
            <person name="Lu F.H."/>
            <person name="Bevan M.W."/>
            <person name="Leroy P."/>
            <person name="Li P."/>
            <person name="You F.M."/>
            <person name="Sun Q."/>
            <person name="Liu Z."/>
            <person name="Lyons E."/>
            <person name="Wicker T."/>
            <person name="Salzberg S.L."/>
            <person name="Devos K.M."/>
            <person name="Dvorak J."/>
        </authorList>
    </citation>
    <scope>NUCLEOTIDE SEQUENCE [LARGE SCALE GENOMIC DNA]</scope>
    <source>
        <strain evidence="2">cv. AL8/78</strain>
    </source>
</reference>
<feature type="compositionally biased region" description="Polar residues" evidence="1">
    <location>
        <begin position="96"/>
        <end position="110"/>
    </location>
</feature>
<accession>A0A453QJ71</accession>
<reference evidence="3" key="2">
    <citation type="journal article" date="2017" name="Nat. Plants">
        <title>The Aegilops tauschii genome reveals multiple impacts of transposons.</title>
        <authorList>
            <person name="Zhao G."/>
            <person name="Zou C."/>
            <person name="Li K."/>
            <person name="Wang K."/>
            <person name="Li T."/>
            <person name="Gao L."/>
            <person name="Zhang X."/>
            <person name="Wang H."/>
            <person name="Yang Z."/>
            <person name="Liu X."/>
            <person name="Jiang W."/>
            <person name="Mao L."/>
            <person name="Kong X."/>
            <person name="Jiao Y."/>
            <person name="Jia J."/>
        </authorList>
    </citation>
    <scope>NUCLEOTIDE SEQUENCE [LARGE SCALE GENOMIC DNA]</scope>
    <source>
        <strain evidence="3">cv. AL8/78</strain>
    </source>
</reference>
<dbReference type="Gramene" id="AET7Gv20160300.12">
    <property type="protein sequence ID" value="AET7Gv20160300.12"/>
    <property type="gene ID" value="AET7Gv20160300"/>
</dbReference>
<dbReference type="PANTHER" id="PTHR31264">
    <property type="entry name" value="OS07G0554500 PROTEIN-RELATED"/>
    <property type="match status" value="1"/>
</dbReference>
<reference evidence="2" key="4">
    <citation type="submission" date="2019-03" db="UniProtKB">
        <authorList>
            <consortium name="EnsemblPlants"/>
        </authorList>
    </citation>
    <scope>IDENTIFICATION</scope>
</reference>
<sequence>MNSLRRSSYASPRPPTSRAPPRPASPSAASSPPTPSSAGSAPSTRRPSSASSAAASSPRSRPTLPPQRQPPLPTPTCRAPFSPHPFSPAPSRGPAATTTLATWSRSSPSATPCTVVTSCCRPSPTFWSVRSIGRTSWSASPSSLLLALTTLGLTGRHSESCTWIEFSTVDLPPPPGPDVRKMAIVEAGGGRLGMLTISEHPEPGADHLLYAVQSKDANGTNQWQSKSVISLPENYRYGIMGVAGGYLLLTGYPEDDMPISYFSLNLQTFQVEWFCQTGDKSHFW</sequence>
<feature type="compositionally biased region" description="Low complexity" evidence="1">
    <location>
        <begin position="1"/>
        <end position="11"/>
    </location>
</feature>
<feature type="compositionally biased region" description="Low complexity" evidence="1">
    <location>
        <begin position="25"/>
        <end position="62"/>
    </location>
</feature>
<dbReference type="EnsemblPlants" id="AET7Gv20160300.12">
    <property type="protein sequence ID" value="AET7Gv20160300.12"/>
    <property type="gene ID" value="AET7Gv20160300"/>
</dbReference>
<organism evidence="2 3">
    <name type="scientific">Aegilops tauschii subsp. strangulata</name>
    <name type="common">Goatgrass</name>
    <dbReference type="NCBI Taxonomy" id="200361"/>
    <lineage>
        <taxon>Eukaryota</taxon>
        <taxon>Viridiplantae</taxon>
        <taxon>Streptophyta</taxon>
        <taxon>Embryophyta</taxon>
        <taxon>Tracheophyta</taxon>
        <taxon>Spermatophyta</taxon>
        <taxon>Magnoliopsida</taxon>
        <taxon>Liliopsida</taxon>
        <taxon>Poales</taxon>
        <taxon>Poaceae</taxon>
        <taxon>BOP clade</taxon>
        <taxon>Pooideae</taxon>
        <taxon>Triticodae</taxon>
        <taxon>Triticeae</taxon>
        <taxon>Triticinae</taxon>
        <taxon>Aegilops</taxon>
    </lineage>
</organism>
<dbReference type="AlphaFoldDB" id="A0A453QJ71"/>
<dbReference type="EnsemblPlants" id="AET7Gv20160300.11">
    <property type="protein sequence ID" value="AET7Gv20160300.11"/>
    <property type="gene ID" value="AET7Gv20160300"/>
</dbReference>
<feature type="compositionally biased region" description="Pro residues" evidence="1">
    <location>
        <begin position="12"/>
        <end position="24"/>
    </location>
</feature>
<evidence type="ECO:0000313" key="3">
    <source>
        <dbReference type="Proteomes" id="UP000015105"/>
    </source>
</evidence>
<dbReference type="PANTHER" id="PTHR31264:SF10">
    <property type="entry name" value="GENOME ASSEMBLY, CHROMOSOME: II"/>
    <property type="match status" value="1"/>
</dbReference>
<dbReference type="Proteomes" id="UP000015105">
    <property type="component" value="Chromosome 7D"/>
</dbReference>
<protein>
    <submittedName>
        <fullName evidence="2">Uncharacterized protein</fullName>
    </submittedName>
</protein>
<proteinExistence type="predicted"/>
<evidence type="ECO:0000256" key="1">
    <source>
        <dbReference type="SAM" id="MobiDB-lite"/>
    </source>
</evidence>
<name>A0A453QJ71_AEGTS</name>
<feature type="compositionally biased region" description="Pro residues" evidence="1">
    <location>
        <begin position="63"/>
        <end position="74"/>
    </location>
</feature>
<reference evidence="3" key="1">
    <citation type="journal article" date="2014" name="Science">
        <title>Ancient hybridizations among the ancestral genomes of bread wheat.</title>
        <authorList>
            <consortium name="International Wheat Genome Sequencing Consortium,"/>
            <person name="Marcussen T."/>
            <person name="Sandve S.R."/>
            <person name="Heier L."/>
            <person name="Spannagl M."/>
            <person name="Pfeifer M."/>
            <person name="Jakobsen K.S."/>
            <person name="Wulff B.B."/>
            <person name="Steuernagel B."/>
            <person name="Mayer K.F."/>
            <person name="Olsen O.A."/>
        </authorList>
    </citation>
    <scope>NUCLEOTIDE SEQUENCE [LARGE SCALE GENOMIC DNA]</scope>
    <source>
        <strain evidence="3">cv. AL8/78</strain>
    </source>
</reference>
<reference evidence="2" key="5">
    <citation type="journal article" date="2021" name="G3 (Bethesda)">
        <title>Aegilops tauschii genome assembly Aet v5.0 features greater sequence contiguity and improved annotation.</title>
        <authorList>
            <person name="Wang L."/>
            <person name="Zhu T."/>
            <person name="Rodriguez J.C."/>
            <person name="Deal K.R."/>
            <person name="Dubcovsky J."/>
            <person name="McGuire P.E."/>
            <person name="Lux T."/>
            <person name="Spannagl M."/>
            <person name="Mayer K.F.X."/>
            <person name="Baldrich P."/>
            <person name="Meyers B.C."/>
            <person name="Huo N."/>
            <person name="Gu Y.Q."/>
            <person name="Zhou H."/>
            <person name="Devos K.M."/>
            <person name="Bennetzen J.L."/>
            <person name="Unver T."/>
            <person name="Budak H."/>
            <person name="Gulick P.J."/>
            <person name="Galiba G."/>
            <person name="Kalapos B."/>
            <person name="Nelson D.R."/>
            <person name="Li P."/>
            <person name="You F.M."/>
            <person name="Luo M.C."/>
            <person name="Dvorak J."/>
        </authorList>
    </citation>
    <scope>NUCLEOTIDE SEQUENCE [LARGE SCALE GENOMIC DNA]</scope>
    <source>
        <strain evidence="2">cv. AL8/78</strain>
    </source>
</reference>
<feature type="region of interest" description="Disordered" evidence="1">
    <location>
        <begin position="1"/>
        <end position="110"/>
    </location>
</feature>
<keyword evidence="3" id="KW-1185">Reference proteome</keyword>
<dbReference type="Gramene" id="AET7Gv20160300.11">
    <property type="protein sequence ID" value="AET7Gv20160300.11"/>
    <property type="gene ID" value="AET7Gv20160300"/>
</dbReference>